<dbReference type="SUPFAM" id="SSF82771">
    <property type="entry name" value="GIY-YIG endonuclease"/>
    <property type="match status" value="1"/>
</dbReference>
<proteinExistence type="inferred from homology"/>
<dbReference type="Proteomes" id="UP001501294">
    <property type="component" value="Unassembled WGS sequence"/>
</dbReference>
<dbReference type="RefSeq" id="WP_263296341.1">
    <property type="nucleotide sequence ID" value="NZ_BAABFU010000001.1"/>
</dbReference>
<reference evidence="4" key="1">
    <citation type="journal article" date="2019" name="Int. J. Syst. Evol. Microbiol.">
        <title>The Global Catalogue of Microorganisms (GCM) 10K type strain sequencing project: providing services to taxonomists for standard genome sequencing and annotation.</title>
        <authorList>
            <consortium name="The Broad Institute Genomics Platform"/>
            <consortium name="The Broad Institute Genome Sequencing Center for Infectious Disease"/>
            <person name="Wu L."/>
            <person name="Ma J."/>
        </authorList>
    </citation>
    <scope>NUCLEOTIDE SEQUENCE [LARGE SCALE GENOMIC DNA]</scope>
    <source>
        <strain evidence="4">JCM 17727</strain>
    </source>
</reference>
<dbReference type="Pfam" id="PF01541">
    <property type="entry name" value="GIY-YIG"/>
    <property type="match status" value="1"/>
</dbReference>
<keyword evidence="4" id="KW-1185">Reference proteome</keyword>
<evidence type="ECO:0000259" key="2">
    <source>
        <dbReference type="PROSITE" id="PS50164"/>
    </source>
</evidence>
<dbReference type="CDD" id="cd10448">
    <property type="entry name" value="GIY-YIG_unchar_3"/>
    <property type="match status" value="1"/>
</dbReference>
<protein>
    <submittedName>
        <fullName evidence="3">GIY-YIG nuclease family protein</fullName>
    </submittedName>
</protein>
<feature type="domain" description="GIY-YIG" evidence="2">
    <location>
        <begin position="2"/>
        <end position="78"/>
    </location>
</feature>
<evidence type="ECO:0000313" key="4">
    <source>
        <dbReference type="Proteomes" id="UP001501294"/>
    </source>
</evidence>
<dbReference type="PANTHER" id="PTHR34477:SF5">
    <property type="entry name" value="BSL5627 PROTEIN"/>
    <property type="match status" value="1"/>
</dbReference>
<dbReference type="InterPro" id="IPR035901">
    <property type="entry name" value="GIY-YIG_endonuc_sf"/>
</dbReference>
<dbReference type="SMART" id="SM00465">
    <property type="entry name" value="GIYc"/>
    <property type="match status" value="1"/>
</dbReference>
<dbReference type="InterPro" id="IPR050190">
    <property type="entry name" value="UPF0213_domain"/>
</dbReference>
<name>A0ABP8HQL9_9GAMM</name>
<dbReference type="Gene3D" id="3.40.1440.10">
    <property type="entry name" value="GIY-YIG endonuclease"/>
    <property type="match status" value="1"/>
</dbReference>
<evidence type="ECO:0000256" key="1">
    <source>
        <dbReference type="ARBA" id="ARBA00007435"/>
    </source>
</evidence>
<comment type="similarity">
    <text evidence="1">Belongs to the UPF0213 family.</text>
</comment>
<gene>
    <name evidence="3" type="ORF">GCM10023150_00850</name>
</gene>
<evidence type="ECO:0000313" key="3">
    <source>
        <dbReference type="EMBL" id="GAA4342777.1"/>
    </source>
</evidence>
<dbReference type="EMBL" id="BAABFU010000001">
    <property type="protein sequence ID" value="GAA4342777.1"/>
    <property type="molecule type" value="Genomic_DNA"/>
</dbReference>
<dbReference type="PANTHER" id="PTHR34477">
    <property type="entry name" value="UPF0213 PROTEIN YHBQ"/>
    <property type="match status" value="1"/>
</dbReference>
<accession>A0ABP8HQL9</accession>
<comment type="caution">
    <text evidence="3">The sequence shown here is derived from an EMBL/GenBank/DDBJ whole genome shotgun (WGS) entry which is preliminary data.</text>
</comment>
<sequence>MREYYVYIMASRKRGVIYIGVTGNLQNRVYQHQNGLVEGFTKKYRVKRLVYFESSSDIKECLYREKQLKAWRRQWKIELIESCNPDWDDLLIKV</sequence>
<dbReference type="InterPro" id="IPR000305">
    <property type="entry name" value="GIY-YIG_endonuc"/>
</dbReference>
<dbReference type="PROSITE" id="PS50164">
    <property type="entry name" value="GIY_YIG"/>
    <property type="match status" value="1"/>
</dbReference>
<organism evidence="3 4">
    <name type="scientific">Kangiella taiwanensis</name>
    <dbReference type="NCBI Taxonomy" id="1079179"/>
    <lineage>
        <taxon>Bacteria</taxon>
        <taxon>Pseudomonadati</taxon>
        <taxon>Pseudomonadota</taxon>
        <taxon>Gammaproteobacteria</taxon>
        <taxon>Kangiellales</taxon>
        <taxon>Kangiellaceae</taxon>
        <taxon>Kangiella</taxon>
    </lineage>
</organism>